<feature type="signal peptide" evidence="2">
    <location>
        <begin position="1"/>
        <end position="23"/>
    </location>
</feature>
<feature type="compositionally biased region" description="Basic and acidic residues" evidence="1">
    <location>
        <begin position="58"/>
        <end position="69"/>
    </location>
</feature>
<proteinExistence type="predicted"/>
<dbReference type="STRING" id="1480694.DC28_11165"/>
<evidence type="ECO:0000256" key="1">
    <source>
        <dbReference type="SAM" id="MobiDB-lite"/>
    </source>
</evidence>
<dbReference type="InterPro" id="IPR058193">
    <property type="entry name" value="VanY/YodJ_core_dom"/>
</dbReference>
<evidence type="ECO:0000259" key="3">
    <source>
        <dbReference type="Pfam" id="PF02557"/>
    </source>
</evidence>
<feature type="region of interest" description="Disordered" evidence="1">
    <location>
        <begin position="28"/>
        <end position="69"/>
    </location>
</feature>
<dbReference type="EMBL" id="JNUP01000066">
    <property type="protein sequence ID" value="KGE71362.1"/>
    <property type="molecule type" value="Genomic_DNA"/>
</dbReference>
<evidence type="ECO:0000313" key="5">
    <source>
        <dbReference type="Proteomes" id="UP000029692"/>
    </source>
</evidence>
<dbReference type="eggNOG" id="COG1876">
    <property type="taxonomic scope" value="Bacteria"/>
</dbReference>
<feature type="domain" description="D-alanyl-D-alanine carboxypeptidase-like core" evidence="3">
    <location>
        <begin position="159"/>
        <end position="280"/>
    </location>
</feature>
<dbReference type="InterPro" id="IPR009045">
    <property type="entry name" value="Zn_M74/Hedgehog-like"/>
</dbReference>
<feature type="compositionally biased region" description="Low complexity" evidence="1">
    <location>
        <begin position="37"/>
        <end position="49"/>
    </location>
</feature>
<dbReference type="PANTHER" id="PTHR34385:SF1">
    <property type="entry name" value="PEPTIDOGLYCAN L-ALANYL-D-GLUTAMATE ENDOPEPTIDASE CWLK"/>
    <property type="match status" value="1"/>
</dbReference>
<protein>
    <recommendedName>
        <fullName evidence="3">D-alanyl-D-alanine carboxypeptidase-like core domain-containing protein</fullName>
    </recommendedName>
</protein>
<dbReference type="PANTHER" id="PTHR34385">
    <property type="entry name" value="D-ALANYL-D-ALANINE CARBOXYPEPTIDASE"/>
    <property type="match status" value="1"/>
</dbReference>
<dbReference type="Pfam" id="PF02557">
    <property type="entry name" value="VanY"/>
    <property type="match status" value="1"/>
</dbReference>
<keyword evidence="5" id="KW-1185">Reference proteome</keyword>
<dbReference type="CDD" id="cd14852">
    <property type="entry name" value="LD-carboxypeptidase"/>
    <property type="match status" value="1"/>
</dbReference>
<evidence type="ECO:0000313" key="4">
    <source>
        <dbReference type="EMBL" id="KGE71362.1"/>
    </source>
</evidence>
<dbReference type="SUPFAM" id="SSF55166">
    <property type="entry name" value="Hedgehog/DD-peptidase"/>
    <property type="match status" value="1"/>
</dbReference>
<evidence type="ECO:0000256" key="2">
    <source>
        <dbReference type="SAM" id="SignalP"/>
    </source>
</evidence>
<dbReference type="GO" id="GO:0006508">
    <property type="term" value="P:proteolysis"/>
    <property type="evidence" value="ECO:0007669"/>
    <property type="project" value="InterPro"/>
</dbReference>
<dbReference type="GO" id="GO:0008233">
    <property type="term" value="F:peptidase activity"/>
    <property type="evidence" value="ECO:0007669"/>
    <property type="project" value="InterPro"/>
</dbReference>
<dbReference type="InterPro" id="IPR003709">
    <property type="entry name" value="VanY-like_core_dom"/>
</dbReference>
<reference evidence="4 5" key="1">
    <citation type="submission" date="2014-05" db="EMBL/GenBank/DDBJ databases">
        <title>De novo Genome Sequence of Spirocheata sp.</title>
        <authorList>
            <person name="Shivani Y."/>
            <person name="Subhash Y."/>
            <person name="Tushar L."/>
            <person name="Sasikala C."/>
            <person name="Ramana C.V."/>
        </authorList>
    </citation>
    <scope>NUCLEOTIDE SEQUENCE [LARGE SCALE GENOMIC DNA]</scope>
    <source>
        <strain evidence="4 5">JC230</strain>
    </source>
</reference>
<gene>
    <name evidence="4" type="ORF">DC28_11165</name>
</gene>
<dbReference type="InterPro" id="IPR052179">
    <property type="entry name" value="DD-CPase-like"/>
</dbReference>
<organism evidence="4 5">
    <name type="scientific">Spirochaeta lutea</name>
    <dbReference type="NCBI Taxonomy" id="1480694"/>
    <lineage>
        <taxon>Bacteria</taxon>
        <taxon>Pseudomonadati</taxon>
        <taxon>Spirochaetota</taxon>
        <taxon>Spirochaetia</taxon>
        <taxon>Spirochaetales</taxon>
        <taxon>Spirochaetaceae</taxon>
        <taxon>Spirochaeta</taxon>
    </lineage>
</organism>
<name>A0A098QY26_9SPIO</name>
<dbReference type="RefSeq" id="WP_052078778.1">
    <property type="nucleotide sequence ID" value="NZ_JNUP01000066.1"/>
</dbReference>
<feature type="chain" id="PRO_5001938603" description="D-alanyl-D-alanine carboxypeptidase-like core domain-containing protein" evidence="2">
    <location>
        <begin position="24"/>
        <end position="314"/>
    </location>
</feature>
<comment type="caution">
    <text evidence="4">The sequence shown here is derived from an EMBL/GenBank/DDBJ whole genome shotgun (WGS) entry which is preliminary data.</text>
</comment>
<keyword evidence="2" id="KW-0732">Signal</keyword>
<dbReference type="Gene3D" id="3.30.1380.10">
    <property type="match status" value="1"/>
</dbReference>
<sequence>MFTPPAIQLIFLAAALILTGCGAEETQASTGGLTAQPSSSSSNSPAPVSHGVPGTKLADGDTRTADRLHPRFQLTKNELTRLLKETASREPGAITDDIEEAILSRPQVFLDLAARILDEYPADLVLVDKNHALPADYIPPDLVAMTEYPQLYLNRNDLRLRKRIIPDLLAMVEAADQAGARLVLSSTYRSFEYQDGLFQRHVREMGEAEASRVSARPGTSQHQLGTVVDFGSITPEYARHPGGIWLAAEAWRYGFSLSYPEGYEALTGYDYEPWHFRWIGRPAARLEHEFFQGIQQRFLLAWQHLAGSLSAALR</sequence>
<dbReference type="AlphaFoldDB" id="A0A098QY26"/>
<accession>A0A098QY26</accession>
<dbReference type="Proteomes" id="UP000029692">
    <property type="component" value="Unassembled WGS sequence"/>
</dbReference>